<dbReference type="AlphaFoldDB" id="A0A9Q3B995"/>
<feature type="compositionally biased region" description="Polar residues" evidence="1">
    <location>
        <begin position="139"/>
        <end position="150"/>
    </location>
</feature>
<protein>
    <submittedName>
        <fullName evidence="2">Uncharacterized protein</fullName>
    </submittedName>
</protein>
<gene>
    <name evidence="2" type="ORF">O181_000819</name>
</gene>
<keyword evidence="3" id="KW-1185">Reference proteome</keyword>
<name>A0A9Q3B995_9BASI</name>
<evidence type="ECO:0000313" key="2">
    <source>
        <dbReference type="EMBL" id="MBW0461104.1"/>
    </source>
</evidence>
<sequence>MIGADGIPLWLQTTPLNMLSKPWNGLIFLASCRAQCTYSTLRLQPNGTVKPLRIAFLLEEKKPPVKTGTKRSTLHRCTTATALVIISLLRTATPQLTVNFRIRNHTINTSLQVMFRASPRAVLYCKISQTNEMSVKLNTPHQSTMDSNVDPTLFSGDEPPSSSSSINADDSVSTITLSKIDKKPS</sequence>
<organism evidence="2 3">
    <name type="scientific">Austropuccinia psidii MF-1</name>
    <dbReference type="NCBI Taxonomy" id="1389203"/>
    <lineage>
        <taxon>Eukaryota</taxon>
        <taxon>Fungi</taxon>
        <taxon>Dikarya</taxon>
        <taxon>Basidiomycota</taxon>
        <taxon>Pucciniomycotina</taxon>
        <taxon>Pucciniomycetes</taxon>
        <taxon>Pucciniales</taxon>
        <taxon>Sphaerophragmiaceae</taxon>
        <taxon>Austropuccinia</taxon>
    </lineage>
</organism>
<evidence type="ECO:0000256" key="1">
    <source>
        <dbReference type="SAM" id="MobiDB-lite"/>
    </source>
</evidence>
<comment type="caution">
    <text evidence="2">The sequence shown here is derived from an EMBL/GenBank/DDBJ whole genome shotgun (WGS) entry which is preliminary data.</text>
</comment>
<dbReference type="Proteomes" id="UP000765509">
    <property type="component" value="Unassembled WGS sequence"/>
</dbReference>
<reference evidence="2" key="1">
    <citation type="submission" date="2021-03" db="EMBL/GenBank/DDBJ databases">
        <title>Draft genome sequence of rust myrtle Austropuccinia psidii MF-1, a brazilian biotype.</title>
        <authorList>
            <person name="Quecine M.C."/>
            <person name="Pachon D.M.R."/>
            <person name="Bonatelli M.L."/>
            <person name="Correr F.H."/>
            <person name="Franceschini L.M."/>
            <person name="Leite T.F."/>
            <person name="Margarido G.R.A."/>
            <person name="Almeida C.A."/>
            <person name="Ferrarezi J.A."/>
            <person name="Labate C.A."/>
        </authorList>
    </citation>
    <scope>NUCLEOTIDE SEQUENCE</scope>
    <source>
        <strain evidence="2">MF-1</strain>
    </source>
</reference>
<proteinExistence type="predicted"/>
<evidence type="ECO:0000313" key="3">
    <source>
        <dbReference type="Proteomes" id="UP000765509"/>
    </source>
</evidence>
<dbReference type="EMBL" id="AVOT02000105">
    <property type="protein sequence ID" value="MBW0461104.1"/>
    <property type="molecule type" value="Genomic_DNA"/>
</dbReference>
<accession>A0A9Q3B995</accession>
<feature type="compositionally biased region" description="Low complexity" evidence="1">
    <location>
        <begin position="155"/>
        <end position="170"/>
    </location>
</feature>
<feature type="region of interest" description="Disordered" evidence="1">
    <location>
        <begin position="139"/>
        <end position="170"/>
    </location>
</feature>